<organism evidence="1 2">
    <name type="scientific">Saccharopolyspora rhizosphaerae</name>
    <dbReference type="NCBI Taxonomy" id="2492662"/>
    <lineage>
        <taxon>Bacteria</taxon>
        <taxon>Bacillati</taxon>
        <taxon>Actinomycetota</taxon>
        <taxon>Actinomycetes</taxon>
        <taxon>Pseudonocardiales</taxon>
        <taxon>Pseudonocardiaceae</taxon>
        <taxon>Saccharopolyspora</taxon>
    </lineage>
</organism>
<dbReference type="OrthoDB" id="3691612at2"/>
<evidence type="ECO:0000313" key="1">
    <source>
        <dbReference type="EMBL" id="RRO13199.1"/>
    </source>
</evidence>
<dbReference type="RefSeq" id="WP_125093285.1">
    <property type="nucleotide sequence ID" value="NZ_RSAA01000035.1"/>
</dbReference>
<keyword evidence="2" id="KW-1185">Reference proteome</keyword>
<reference evidence="1 2" key="1">
    <citation type="submission" date="2018-11" db="EMBL/GenBank/DDBJ databases">
        <title>Saccharopolyspora rhizosphaerae sp. nov., an actinomycete isolated from rhizosphere soil in Thailand.</title>
        <authorList>
            <person name="Intra B."/>
            <person name="Euanorasetr J."/>
            <person name="Take A."/>
            <person name="Inahashi Y."/>
            <person name="Mori M."/>
            <person name="Panbangred W."/>
            <person name="Matsumoto A."/>
        </authorList>
    </citation>
    <scope>NUCLEOTIDE SEQUENCE [LARGE SCALE GENOMIC DNA]</scope>
    <source>
        <strain evidence="1 2">H219</strain>
    </source>
</reference>
<dbReference type="EMBL" id="RSAA01000035">
    <property type="protein sequence ID" value="RRO13199.1"/>
    <property type="molecule type" value="Genomic_DNA"/>
</dbReference>
<comment type="caution">
    <text evidence="1">The sequence shown here is derived from an EMBL/GenBank/DDBJ whole genome shotgun (WGS) entry which is preliminary data.</text>
</comment>
<dbReference type="AlphaFoldDB" id="A0A3R8NZH2"/>
<dbReference type="Proteomes" id="UP000274515">
    <property type="component" value="Unassembled WGS sequence"/>
</dbReference>
<gene>
    <name evidence="1" type="ORF">EIL87_26590</name>
</gene>
<evidence type="ECO:0000313" key="2">
    <source>
        <dbReference type="Proteomes" id="UP000274515"/>
    </source>
</evidence>
<accession>A0A3R8NZH2</accession>
<protein>
    <submittedName>
        <fullName evidence="1">Uncharacterized protein</fullName>
    </submittedName>
</protein>
<proteinExistence type="predicted"/>
<name>A0A3R8NZH2_9PSEU</name>
<sequence length="88" mass="9480">MNINRFAGEQQDVFWVVGLGKTERHATTLRPGAVYAGQCIPVLCGGQVKVPQSTPLGRDPGTKDITARCLECGRVVADGNCAETTWDF</sequence>